<evidence type="ECO:0000256" key="2">
    <source>
        <dbReference type="ARBA" id="ARBA00005220"/>
    </source>
</evidence>
<dbReference type="GO" id="GO:0030570">
    <property type="term" value="F:pectate lyase activity"/>
    <property type="evidence" value="ECO:0000318"/>
    <property type="project" value="GO_Central"/>
</dbReference>
<comment type="cofactor">
    <cofactor evidence="8">
        <name>Ca(2+)</name>
        <dbReference type="ChEBI" id="CHEBI:29108"/>
    </cofactor>
    <text evidence="8">Binds 1 Ca(2+) ion. Required for its activity.</text>
</comment>
<evidence type="ECO:0000256" key="4">
    <source>
        <dbReference type="ARBA" id="ARBA00022723"/>
    </source>
</evidence>
<evidence type="ECO:0000259" key="10">
    <source>
        <dbReference type="SMART" id="SM00656"/>
    </source>
</evidence>
<organism evidence="11 12">
    <name type="scientific">Zostera marina</name>
    <name type="common">Eelgrass</name>
    <dbReference type="NCBI Taxonomy" id="29655"/>
    <lineage>
        <taxon>Eukaryota</taxon>
        <taxon>Viridiplantae</taxon>
        <taxon>Streptophyta</taxon>
        <taxon>Embryophyta</taxon>
        <taxon>Tracheophyta</taxon>
        <taxon>Spermatophyta</taxon>
        <taxon>Magnoliopsida</taxon>
        <taxon>Liliopsida</taxon>
        <taxon>Zosteraceae</taxon>
        <taxon>Zostera</taxon>
    </lineage>
</organism>
<sequence>METYSQHHLPLILLHLIFIPIIFTACGASPLSTFRAYVADPDAVADDVHRSIENSTAHAAMRRRYLGEKNKSCLTGNPIDDCWRCDPHWEKNRKRLADCAIGFGKLARGGVDGEIYVVTTSEDSDDYRNPEPGTLRYAAMSKKPLWIIFARNMKFRLKRHILLESFKTIDGRGHHIEFDGGKCIASRFATNIIIHGLVIHNCEQRIMDGDGIQIFRGTHIWIDHNTLWNCSDGLIDVTFGSTPITISNNHLTRHNKVMLLGHNDNFRLDKKMQVTIAFNHFGEGLIQRMPRCRNGYFHVVNNDYTRWGLYAIGGSAAPTINCRGNRFTAPDYRFHKEATKRPFVKMSEWKHWNWRSVGDEFLNGAFFTPSGSQTYLGHYEKAWSTNAKPASWVASITADAGVLKCDKNSHC</sequence>
<comment type="pathway">
    <text evidence="2 8">Glycan metabolism; pectin degradation; 2-dehydro-3-deoxy-D-gluconate from pectin: step 2/5.</text>
</comment>
<evidence type="ECO:0000256" key="1">
    <source>
        <dbReference type="ARBA" id="ARBA00000695"/>
    </source>
</evidence>
<keyword evidence="5" id="KW-0732">Signal</keyword>
<dbReference type="Pfam" id="PF00544">
    <property type="entry name" value="Pectate_lyase_4"/>
    <property type="match status" value="1"/>
</dbReference>
<dbReference type="AlphaFoldDB" id="A0A0K9NKM5"/>
<keyword evidence="9" id="KW-0812">Transmembrane</keyword>
<dbReference type="Proteomes" id="UP000036987">
    <property type="component" value="Unassembled WGS sequence"/>
</dbReference>
<dbReference type="SMART" id="SM00656">
    <property type="entry name" value="Amb_all"/>
    <property type="match status" value="1"/>
</dbReference>
<proteinExistence type="inferred from homology"/>
<dbReference type="EC" id="4.2.2.2" evidence="3 8"/>
<evidence type="ECO:0000313" key="11">
    <source>
        <dbReference type="EMBL" id="KMZ57326.1"/>
    </source>
</evidence>
<comment type="similarity">
    <text evidence="8">Belongs to the polysaccharide lyase 1 family.</text>
</comment>
<dbReference type="InterPro" id="IPR018082">
    <property type="entry name" value="AmbAllergen"/>
</dbReference>
<feature type="domain" description="Pectate lyase" evidence="10">
    <location>
        <begin position="152"/>
        <end position="333"/>
    </location>
</feature>
<feature type="transmembrane region" description="Helical" evidence="9">
    <location>
        <begin position="12"/>
        <end position="31"/>
    </location>
</feature>
<dbReference type="Gene3D" id="2.160.20.10">
    <property type="entry name" value="Single-stranded right-handed beta-helix, Pectin lyase-like"/>
    <property type="match status" value="1"/>
</dbReference>
<evidence type="ECO:0000256" key="9">
    <source>
        <dbReference type="SAM" id="Phobius"/>
    </source>
</evidence>
<evidence type="ECO:0000256" key="5">
    <source>
        <dbReference type="ARBA" id="ARBA00022729"/>
    </source>
</evidence>
<evidence type="ECO:0000256" key="3">
    <source>
        <dbReference type="ARBA" id="ARBA00012272"/>
    </source>
</evidence>
<dbReference type="SUPFAM" id="SSF51126">
    <property type="entry name" value="Pectin lyase-like"/>
    <property type="match status" value="1"/>
</dbReference>
<dbReference type="PANTHER" id="PTHR31683:SF187">
    <property type="entry name" value="PECTATE LYASE 18-RELATED"/>
    <property type="match status" value="1"/>
</dbReference>
<dbReference type="OrthoDB" id="1637350at2759"/>
<dbReference type="GO" id="GO:0046872">
    <property type="term" value="F:metal ion binding"/>
    <property type="evidence" value="ECO:0007669"/>
    <property type="project" value="UniProtKB-KW"/>
</dbReference>
<dbReference type="GO" id="GO:0045490">
    <property type="term" value="P:pectin catabolic process"/>
    <property type="evidence" value="ECO:0007669"/>
    <property type="project" value="UniProtKB-UniPathway"/>
</dbReference>
<keyword evidence="9" id="KW-0472">Membrane</keyword>
<reference evidence="12" key="1">
    <citation type="journal article" date="2016" name="Nature">
        <title>The genome of the seagrass Zostera marina reveals angiosperm adaptation to the sea.</title>
        <authorList>
            <person name="Olsen J.L."/>
            <person name="Rouze P."/>
            <person name="Verhelst B."/>
            <person name="Lin Y.-C."/>
            <person name="Bayer T."/>
            <person name="Collen J."/>
            <person name="Dattolo E."/>
            <person name="De Paoli E."/>
            <person name="Dittami S."/>
            <person name="Maumus F."/>
            <person name="Michel G."/>
            <person name="Kersting A."/>
            <person name="Lauritano C."/>
            <person name="Lohaus R."/>
            <person name="Toepel M."/>
            <person name="Tonon T."/>
            <person name="Vanneste K."/>
            <person name="Amirebrahimi M."/>
            <person name="Brakel J."/>
            <person name="Bostroem C."/>
            <person name="Chovatia M."/>
            <person name="Grimwood J."/>
            <person name="Jenkins J.W."/>
            <person name="Jueterbock A."/>
            <person name="Mraz A."/>
            <person name="Stam W.T."/>
            <person name="Tice H."/>
            <person name="Bornberg-Bauer E."/>
            <person name="Green P.J."/>
            <person name="Pearson G.A."/>
            <person name="Procaccini G."/>
            <person name="Duarte C.M."/>
            <person name="Schmutz J."/>
            <person name="Reusch T.B.H."/>
            <person name="Van de Peer Y."/>
        </authorList>
    </citation>
    <scope>NUCLEOTIDE SEQUENCE [LARGE SCALE GENOMIC DNA]</scope>
    <source>
        <strain evidence="12">cv. Finnish</strain>
    </source>
</reference>
<dbReference type="STRING" id="29655.A0A0K9NKM5"/>
<accession>A0A0K9NKM5</accession>
<gene>
    <name evidence="11" type="ORF">ZOSMA_87G00720</name>
</gene>
<evidence type="ECO:0000256" key="6">
    <source>
        <dbReference type="ARBA" id="ARBA00022837"/>
    </source>
</evidence>
<dbReference type="PANTHER" id="PTHR31683">
    <property type="entry name" value="PECTATE LYASE 18-RELATED"/>
    <property type="match status" value="1"/>
</dbReference>
<dbReference type="InterPro" id="IPR011050">
    <property type="entry name" value="Pectin_lyase_fold/virulence"/>
</dbReference>
<name>A0A0K9NKM5_ZOSMR</name>
<dbReference type="EMBL" id="LFYR01002091">
    <property type="protein sequence ID" value="KMZ57326.1"/>
    <property type="molecule type" value="Genomic_DNA"/>
</dbReference>
<keyword evidence="6 8" id="KW-0106">Calcium</keyword>
<evidence type="ECO:0000313" key="12">
    <source>
        <dbReference type="Proteomes" id="UP000036987"/>
    </source>
</evidence>
<dbReference type="InterPro" id="IPR045032">
    <property type="entry name" value="PEL"/>
</dbReference>
<dbReference type="InterPro" id="IPR012334">
    <property type="entry name" value="Pectin_lyas_fold"/>
</dbReference>
<keyword evidence="9" id="KW-1133">Transmembrane helix</keyword>
<keyword evidence="12" id="KW-1185">Reference proteome</keyword>
<dbReference type="OMA" id="NCEQRIM"/>
<comment type="catalytic activity">
    <reaction evidence="1 8">
        <text>Eliminative cleavage of (1-&gt;4)-alpha-D-galacturonan to give oligosaccharides with 4-deoxy-alpha-D-galact-4-enuronosyl groups at their non-reducing ends.</text>
        <dbReference type="EC" id="4.2.2.2"/>
    </reaction>
</comment>
<dbReference type="UniPathway" id="UPA00545">
    <property type="reaction ID" value="UER00824"/>
</dbReference>
<dbReference type="PRINTS" id="PR00807">
    <property type="entry name" value="AMBALLERGEN"/>
</dbReference>
<protein>
    <recommendedName>
        <fullName evidence="3 8">Pectate lyase</fullName>
        <ecNumber evidence="3 8">4.2.2.2</ecNumber>
    </recommendedName>
</protein>
<dbReference type="InterPro" id="IPR002022">
    <property type="entry name" value="Pec_lyase"/>
</dbReference>
<keyword evidence="4 8" id="KW-0479">Metal-binding</keyword>
<evidence type="ECO:0000256" key="7">
    <source>
        <dbReference type="ARBA" id="ARBA00023239"/>
    </source>
</evidence>
<evidence type="ECO:0000256" key="8">
    <source>
        <dbReference type="RuleBase" id="RU361123"/>
    </source>
</evidence>
<comment type="caution">
    <text evidence="11">The sequence shown here is derived from an EMBL/GenBank/DDBJ whole genome shotgun (WGS) entry which is preliminary data.</text>
</comment>
<keyword evidence="7 8" id="KW-0456">Lyase</keyword>